<dbReference type="OrthoDB" id="9135094at2"/>
<dbReference type="PATRIC" id="fig|426355.14.peg.5848"/>
<dbReference type="HOGENOM" id="CLU_2822817_0_0_5"/>
<reference evidence="1 2" key="1">
    <citation type="submission" date="2008-03" db="EMBL/GenBank/DDBJ databases">
        <title>Complete sequence of plasmid2 of Methylobacterium radiotolerans JCM 2831.</title>
        <authorList>
            <consortium name="US DOE Joint Genome Institute"/>
            <person name="Copeland A."/>
            <person name="Lucas S."/>
            <person name="Lapidus A."/>
            <person name="Glavina del Rio T."/>
            <person name="Dalin E."/>
            <person name="Tice H."/>
            <person name="Bruce D."/>
            <person name="Goodwin L."/>
            <person name="Pitluck S."/>
            <person name="Kiss H."/>
            <person name="Brettin T."/>
            <person name="Detter J.C."/>
            <person name="Han C."/>
            <person name="Kuske C.R."/>
            <person name="Schmutz J."/>
            <person name="Larimer F."/>
            <person name="Land M."/>
            <person name="Hauser L."/>
            <person name="Kyrpides N."/>
            <person name="Mikhailova N."/>
            <person name="Marx C.J."/>
            <person name="Richardson P."/>
        </authorList>
    </citation>
    <scope>NUCLEOTIDE SEQUENCE [LARGE SCALE GENOMIC DNA]</scope>
    <source>
        <strain evidence="2">ATCC 27329 / DSM 1819 / JCM 2831 / NBRC 15690 / NCIMB 10815 / 0-1</strain>
        <plasmid evidence="2">Plasmid pMRAD02</plasmid>
    </source>
</reference>
<dbReference type="AlphaFoldDB" id="B1M9Q9"/>
<dbReference type="KEGG" id="mrd:Mrad2831_6312"/>
<dbReference type="RefSeq" id="WP_012329473.1">
    <property type="nucleotide sequence ID" value="NC_010509.1"/>
</dbReference>
<accession>B1M9Q9</accession>
<keyword evidence="1" id="KW-0614">Plasmid</keyword>
<proteinExistence type="predicted"/>
<dbReference type="GeneID" id="6141882"/>
<dbReference type="Proteomes" id="UP000006589">
    <property type="component" value="Plasmid pMRAD02"/>
</dbReference>
<dbReference type="EMBL" id="CP001003">
    <property type="protein sequence ID" value="ACB28234.1"/>
    <property type="molecule type" value="Genomic_DNA"/>
</dbReference>
<sequence>MATQLFAKIKKSSKFYHQNAWAKAQGRFPFPVEVQQDALGYVIKGGPGGQYRVRDVNLFAIVKDQRGGTVEIKLS</sequence>
<name>B1M9Q9_METRJ</name>
<geneLocation type="plasmid" evidence="1 2">
    <name>pMRAD02</name>
</geneLocation>
<evidence type="ECO:0000313" key="2">
    <source>
        <dbReference type="Proteomes" id="UP000006589"/>
    </source>
</evidence>
<gene>
    <name evidence="1" type="ordered locus">Mrad2831_6312</name>
</gene>
<organism evidence="1 2">
    <name type="scientific">Methylobacterium radiotolerans (strain ATCC 27329 / DSM 1819 / JCM 2831 / NBRC 15690 / NCIMB 10815 / 0-1)</name>
    <dbReference type="NCBI Taxonomy" id="426355"/>
    <lineage>
        <taxon>Bacteria</taxon>
        <taxon>Pseudomonadati</taxon>
        <taxon>Pseudomonadota</taxon>
        <taxon>Alphaproteobacteria</taxon>
        <taxon>Hyphomicrobiales</taxon>
        <taxon>Methylobacteriaceae</taxon>
        <taxon>Methylobacterium</taxon>
    </lineage>
</organism>
<evidence type="ECO:0000313" key="1">
    <source>
        <dbReference type="EMBL" id="ACB28234.1"/>
    </source>
</evidence>
<protein>
    <submittedName>
        <fullName evidence="1">Conserved hypothetical bacteriophage protein</fullName>
    </submittedName>
</protein>